<dbReference type="EMBL" id="KI394313">
    <property type="protein sequence ID" value="ERN04001.1"/>
    <property type="molecule type" value="Genomic_DNA"/>
</dbReference>
<proteinExistence type="predicted"/>
<dbReference type="eggNOG" id="ENOG502RYBM">
    <property type="taxonomic scope" value="Eukaryota"/>
</dbReference>
<dbReference type="OMA" id="GYFFCNG"/>
<dbReference type="PANTHER" id="PTHR36757:SF1">
    <property type="entry name" value="GENOME ASSEMBLY, CHROMOSOME: A04"/>
    <property type="match status" value="1"/>
</dbReference>
<dbReference type="AlphaFoldDB" id="W1P8R9"/>
<dbReference type="Proteomes" id="UP000017836">
    <property type="component" value="Unassembled WGS sequence"/>
</dbReference>
<name>W1P8R9_AMBTC</name>
<dbReference type="OrthoDB" id="1923860at2759"/>
<reference evidence="3" key="1">
    <citation type="journal article" date="2013" name="Science">
        <title>The Amborella genome and the evolution of flowering plants.</title>
        <authorList>
            <consortium name="Amborella Genome Project"/>
        </authorList>
    </citation>
    <scope>NUCLEOTIDE SEQUENCE [LARGE SCALE GENOMIC DNA]</scope>
</reference>
<keyword evidence="3" id="KW-1185">Reference proteome</keyword>
<evidence type="ECO:0000256" key="1">
    <source>
        <dbReference type="SAM" id="MobiDB-lite"/>
    </source>
</evidence>
<feature type="compositionally biased region" description="Polar residues" evidence="1">
    <location>
        <begin position="147"/>
        <end position="158"/>
    </location>
</feature>
<dbReference type="HOGENOM" id="CLU_076735_0_0_1"/>
<protein>
    <submittedName>
        <fullName evidence="2">Uncharacterized protein</fullName>
    </submittedName>
</protein>
<feature type="region of interest" description="Disordered" evidence="1">
    <location>
        <begin position="144"/>
        <end position="206"/>
    </location>
</feature>
<dbReference type="Gramene" id="ERN04001">
    <property type="protein sequence ID" value="ERN04001"/>
    <property type="gene ID" value="AMTR_s00079p00155780"/>
</dbReference>
<dbReference type="PANTHER" id="PTHR36757">
    <property type="entry name" value="BNAANNG22500D PROTEIN"/>
    <property type="match status" value="1"/>
</dbReference>
<accession>W1P8R9</accession>
<sequence>MAIDLCSESSGWPISPRISFSYDLSQNDCSSPHREDTTLLNRDPSSDFDFCISLREEVTSSSADELFFDGKILPLQPRKPEAPKIEETLKPPVVEDPTLSKKESLKEIMESETKPASKSFWNFRRSSSMNSGNKVKQGLMGSITGLYRSNSTGSSNPKENSKTPSRKPIKAMVSPEEPKKEKLSFKEPKLVMGKKRQGIPRPPLQGNYSGYSGIRISPVLNVPSPCVSKGVNGIFGFGYFICRKEKNRKKPSENSP</sequence>
<gene>
    <name evidence="2" type="ORF">AMTR_s00079p00155780</name>
</gene>
<evidence type="ECO:0000313" key="3">
    <source>
        <dbReference type="Proteomes" id="UP000017836"/>
    </source>
</evidence>
<evidence type="ECO:0000313" key="2">
    <source>
        <dbReference type="EMBL" id="ERN04001.1"/>
    </source>
</evidence>
<feature type="compositionally biased region" description="Basic and acidic residues" evidence="1">
    <location>
        <begin position="176"/>
        <end position="189"/>
    </location>
</feature>
<dbReference type="KEGG" id="atr:18432153"/>
<organism evidence="2 3">
    <name type="scientific">Amborella trichopoda</name>
    <dbReference type="NCBI Taxonomy" id="13333"/>
    <lineage>
        <taxon>Eukaryota</taxon>
        <taxon>Viridiplantae</taxon>
        <taxon>Streptophyta</taxon>
        <taxon>Embryophyta</taxon>
        <taxon>Tracheophyta</taxon>
        <taxon>Spermatophyta</taxon>
        <taxon>Magnoliopsida</taxon>
        <taxon>Amborellales</taxon>
        <taxon>Amborellaceae</taxon>
        <taxon>Amborella</taxon>
    </lineage>
</organism>